<accession>A0A7N0VA67</accession>
<dbReference type="InterPro" id="IPR011009">
    <property type="entry name" value="Kinase-like_dom_sf"/>
</dbReference>
<feature type="compositionally biased region" description="Low complexity" evidence="1">
    <location>
        <begin position="93"/>
        <end position="109"/>
    </location>
</feature>
<dbReference type="SUPFAM" id="SSF56112">
    <property type="entry name" value="Protein kinase-like (PK-like)"/>
    <property type="match status" value="1"/>
</dbReference>
<reference evidence="2" key="1">
    <citation type="submission" date="2021-01" db="UniProtKB">
        <authorList>
            <consortium name="EnsemblPlants"/>
        </authorList>
    </citation>
    <scope>IDENTIFICATION</scope>
</reference>
<feature type="compositionally biased region" description="Basic and acidic residues" evidence="1">
    <location>
        <begin position="20"/>
        <end position="29"/>
    </location>
</feature>
<name>A0A7N0VA67_KALFE</name>
<organism evidence="2 3">
    <name type="scientific">Kalanchoe fedtschenkoi</name>
    <name type="common">Lavender scallops</name>
    <name type="synonym">South American air plant</name>
    <dbReference type="NCBI Taxonomy" id="63787"/>
    <lineage>
        <taxon>Eukaryota</taxon>
        <taxon>Viridiplantae</taxon>
        <taxon>Streptophyta</taxon>
        <taxon>Embryophyta</taxon>
        <taxon>Tracheophyta</taxon>
        <taxon>Spermatophyta</taxon>
        <taxon>Magnoliopsida</taxon>
        <taxon>eudicotyledons</taxon>
        <taxon>Gunneridae</taxon>
        <taxon>Pentapetalae</taxon>
        <taxon>Saxifragales</taxon>
        <taxon>Crassulaceae</taxon>
        <taxon>Kalanchoe</taxon>
    </lineage>
</organism>
<dbReference type="Gene3D" id="1.10.510.10">
    <property type="entry name" value="Transferase(Phosphotransferase) domain 1"/>
    <property type="match status" value="1"/>
</dbReference>
<feature type="region of interest" description="Disordered" evidence="1">
    <location>
        <begin position="20"/>
        <end position="47"/>
    </location>
</feature>
<dbReference type="AlphaFoldDB" id="A0A7N0VA67"/>
<dbReference type="EnsemblPlants" id="Kaladp0313s0001.1.v1.1">
    <property type="protein sequence ID" value="Kaladp0313s0001.1.v1.1"/>
    <property type="gene ID" value="Kaladp0313s0001.v1.1"/>
</dbReference>
<evidence type="ECO:0000313" key="2">
    <source>
        <dbReference type="EnsemblPlants" id="Kaladp0313s0001.1.v1.1"/>
    </source>
</evidence>
<evidence type="ECO:0000256" key="1">
    <source>
        <dbReference type="SAM" id="MobiDB-lite"/>
    </source>
</evidence>
<dbReference type="Proteomes" id="UP000594263">
    <property type="component" value="Unplaced"/>
</dbReference>
<sequence>MSPTGPIGNGLEKQEYLKKVKMRGEERVGRGNPTGSPEPRLLDEARPLLKEGNYPGLVDERLAESHDVHHLYWMVRVAEKCLSKDPQKRPSMTTESVFSSRTTSVSSRSQLTGKSSPSAPGLDSSTSHLSAKVLRNLVPAAGSKEKSKRGIMRVKSSLRYNDMVD</sequence>
<evidence type="ECO:0000313" key="3">
    <source>
        <dbReference type="Proteomes" id="UP000594263"/>
    </source>
</evidence>
<feature type="compositionally biased region" description="Polar residues" evidence="1">
    <location>
        <begin position="110"/>
        <end position="129"/>
    </location>
</feature>
<keyword evidence="3" id="KW-1185">Reference proteome</keyword>
<protein>
    <submittedName>
        <fullName evidence="2">Uncharacterized protein</fullName>
    </submittedName>
</protein>
<dbReference type="Gramene" id="Kaladp0313s0001.1.v1.1">
    <property type="protein sequence ID" value="Kaladp0313s0001.1.v1.1"/>
    <property type="gene ID" value="Kaladp0313s0001.v1.1"/>
</dbReference>
<feature type="region of interest" description="Disordered" evidence="1">
    <location>
        <begin position="83"/>
        <end position="165"/>
    </location>
</feature>
<proteinExistence type="predicted"/>